<evidence type="ECO:0000313" key="2">
    <source>
        <dbReference type="EMBL" id="GJS85994.1"/>
    </source>
</evidence>
<proteinExistence type="predicted"/>
<dbReference type="Proteomes" id="UP001151760">
    <property type="component" value="Unassembled WGS sequence"/>
</dbReference>
<gene>
    <name evidence="2" type="ORF">Tco_0752535</name>
</gene>
<reference evidence="2" key="1">
    <citation type="journal article" date="2022" name="Int. J. Mol. Sci.">
        <title>Draft Genome of Tanacetum Coccineum: Genomic Comparison of Closely Related Tanacetum-Family Plants.</title>
        <authorList>
            <person name="Yamashiro T."/>
            <person name="Shiraishi A."/>
            <person name="Nakayama K."/>
            <person name="Satake H."/>
        </authorList>
    </citation>
    <scope>NUCLEOTIDE SEQUENCE</scope>
</reference>
<evidence type="ECO:0000313" key="3">
    <source>
        <dbReference type="Proteomes" id="UP001151760"/>
    </source>
</evidence>
<accession>A0ABQ4Z749</accession>
<name>A0ABQ4Z749_9ASTR</name>
<feature type="region of interest" description="Disordered" evidence="1">
    <location>
        <begin position="50"/>
        <end position="80"/>
    </location>
</feature>
<keyword evidence="3" id="KW-1185">Reference proteome</keyword>
<comment type="caution">
    <text evidence="2">The sequence shown here is derived from an EMBL/GenBank/DDBJ whole genome shotgun (WGS) entry which is preliminary data.</text>
</comment>
<organism evidence="2 3">
    <name type="scientific">Tanacetum coccineum</name>
    <dbReference type="NCBI Taxonomy" id="301880"/>
    <lineage>
        <taxon>Eukaryota</taxon>
        <taxon>Viridiplantae</taxon>
        <taxon>Streptophyta</taxon>
        <taxon>Embryophyta</taxon>
        <taxon>Tracheophyta</taxon>
        <taxon>Spermatophyta</taxon>
        <taxon>Magnoliopsida</taxon>
        <taxon>eudicotyledons</taxon>
        <taxon>Gunneridae</taxon>
        <taxon>Pentapetalae</taxon>
        <taxon>asterids</taxon>
        <taxon>campanulids</taxon>
        <taxon>Asterales</taxon>
        <taxon>Asteraceae</taxon>
        <taxon>Asteroideae</taxon>
        <taxon>Anthemideae</taxon>
        <taxon>Anthemidinae</taxon>
        <taxon>Tanacetum</taxon>
    </lineage>
</organism>
<evidence type="ECO:0000256" key="1">
    <source>
        <dbReference type="SAM" id="MobiDB-lite"/>
    </source>
</evidence>
<protein>
    <submittedName>
        <fullName evidence="2">Uncharacterized protein</fullName>
    </submittedName>
</protein>
<sequence length="134" mass="14825">MTYPEEVEETLGTSMEIEPFNKTQLEDLGLNSYKYDIPLSSRKVPIFDEQEPQPQTLSNCPPLDASLGNERGLKPPIKPYSSDGFRMKKVDHLTIHTLPLPHMASFHPMGGILRRLEAFVASPIGFGGSDVGIA</sequence>
<dbReference type="EMBL" id="BQNB010011091">
    <property type="protein sequence ID" value="GJS85994.1"/>
    <property type="molecule type" value="Genomic_DNA"/>
</dbReference>
<reference evidence="2" key="2">
    <citation type="submission" date="2022-01" db="EMBL/GenBank/DDBJ databases">
        <authorList>
            <person name="Yamashiro T."/>
            <person name="Shiraishi A."/>
            <person name="Satake H."/>
            <person name="Nakayama K."/>
        </authorList>
    </citation>
    <scope>NUCLEOTIDE SEQUENCE</scope>
</reference>